<dbReference type="GO" id="GO:0006581">
    <property type="term" value="P:acetylcholine catabolic process"/>
    <property type="evidence" value="ECO:0007669"/>
    <property type="project" value="TreeGrafter"/>
</dbReference>
<evidence type="ECO:0000256" key="2">
    <source>
        <dbReference type="ARBA" id="ARBA00022487"/>
    </source>
</evidence>
<organism evidence="7 8">
    <name type="scientific">Araneus ventricosus</name>
    <name type="common">Orbweaver spider</name>
    <name type="synonym">Epeira ventricosa</name>
    <dbReference type="NCBI Taxonomy" id="182803"/>
    <lineage>
        <taxon>Eukaryota</taxon>
        <taxon>Metazoa</taxon>
        <taxon>Ecdysozoa</taxon>
        <taxon>Arthropoda</taxon>
        <taxon>Chelicerata</taxon>
        <taxon>Arachnida</taxon>
        <taxon>Araneae</taxon>
        <taxon>Araneomorphae</taxon>
        <taxon>Entelegynae</taxon>
        <taxon>Araneoidea</taxon>
        <taxon>Araneidae</taxon>
        <taxon>Araneus</taxon>
    </lineage>
</organism>
<proteinExistence type="inferred from homology"/>
<dbReference type="Pfam" id="PF00135">
    <property type="entry name" value="COesterase"/>
    <property type="match status" value="1"/>
</dbReference>
<keyword evidence="5" id="KW-0732">Signal</keyword>
<evidence type="ECO:0000256" key="5">
    <source>
        <dbReference type="RuleBase" id="RU361235"/>
    </source>
</evidence>
<keyword evidence="8" id="KW-1185">Reference proteome</keyword>
<name>A0A4Y2IGA6_ARAVE</name>
<dbReference type="PROSITE" id="PS00941">
    <property type="entry name" value="CARBOXYLESTERASE_B_2"/>
    <property type="match status" value="1"/>
</dbReference>
<comment type="caution">
    <text evidence="7">The sequence shown here is derived from an EMBL/GenBank/DDBJ whole genome shotgun (WGS) entry which is preliminary data.</text>
</comment>
<dbReference type="PANTHER" id="PTHR43918:SF4">
    <property type="entry name" value="CARBOXYLIC ESTER HYDROLASE"/>
    <property type="match status" value="1"/>
</dbReference>
<protein>
    <recommendedName>
        <fullName evidence="5">Carboxylic ester hydrolase</fullName>
        <ecNumber evidence="5">3.1.1.-</ecNumber>
    </recommendedName>
</protein>
<dbReference type="InterPro" id="IPR029058">
    <property type="entry name" value="AB_hydrolase_fold"/>
</dbReference>
<keyword evidence="2" id="KW-0719">Serine esterase</keyword>
<dbReference type="GO" id="GO:0019695">
    <property type="term" value="P:choline metabolic process"/>
    <property type="evidence" value="ECO:0007669"/>
    <property type="project" value="TreeGrafter"/>
</dbReference>
<accession>A0A4Y2IGA6</accession>
<dbReference type="SUPFAM" id="SSF53474">
    <property type="entry name" value="alpha/beta-Hydrolases"/>
    <property type="match status" value="1"/>
</dbReference>
<evidence type="ECO:0000313" key="7">
    <source>
        <dbReference type="EMBL" id="GBM76695.1"/>
    </source>
</evidence>
<dbReference type="InterPro" id="IPR002018">
    <property type="entry name" value="CarbesteraseB"/>
</dbReference>
<dbReference type="Proteomes" id="UP000499080">
    <property type="component" value="Unassembled WGS sequence"/>
</dbReference>
<gene>
    <name evidence="7" type="primary">ACES_0</name>
    <name evidence="7" type="ORF">AVEN_196960_1</name>
</gene>
<evidence type="ECO:0000313" key="8">
    <source>
        <dbReference type="Proteomes" id="UP000499080"/>
    </source>
</evidence>
<dbReference type="Gene3D" id="3.40.50.1820">
    <property type="entry name" value="alpha/beta hydrolase"/>
    <property type="match status" value="1"/>
</dbReference>
<dbReference type="EC" id="3.1.1.-" evidence="5"/>
<reference evidence="7 8" key="1">
    <citation type="journal article" date="2019" name="Sci. Rep.">
        <title>Orb-weaving spider Araneus ventricosus genome elucidates the spidroin gene catalogue.</title>
        <authorList>
            <person name="Kono N."/>
            <person name="Nakamura H."/>
            <person name="Ohtoshi R."/>
            <person name="Moran D.A.P."/>
            <person name="Shinohara A."/>
            <person name="Yoshida Y."/>
            <person name="Fujiwara M."/>
            <person name="Mori M."/>
            <person name="Tomita M."/>
            <person name="Arakawa K."/>
        </authorList>
    </citation>
    <scope>NUCLEOTIDE SEQUENCE [LARGE SCALE GENOMIC DNA]</scope>
</reference>
<dbReference type="PROSITE" id="PS00122">
    <property type="entry name" value="CARBOXYLESTERASE_B_1"/>
    <property type="match status" value="1"/>
</dbReference>
<comment type="similarity">
    <text evidence="1 5">Belongs to the type-B carboxylesterase/lipase family.</text>
</comment>
<dbReference type="GO" id="GO:0005615">
    <property type="term" value="C:extracellular space"/>
    <property type="evidence" value="ECO:0007669"/>
    <property type="project" value="TreeGrafter"/>
</dbReference>
<dbReference type="GO" id="GO:0005886">
    <property type="term" value="C:plasma membrane"/>
    <property type="evidence" value="ECO:0007669"/>
    <property type="project" value="TreeGrafter"/>
</dbReference>
<dbReference type="OrthoDB" id="6424772at2759"/>
<dbReference type="PANTHER" id="PTHR43918">
    <property type="entry name" value="ACETYLCHOLINESTERASE"/>
    <property type="match status" value="1"/>
</dbReference>
<feature type="domain" description="Carboxylesterase type B" evidence="6">
    <location>
        <begin position="21"/>
        <end position="292"/>
    </location>
</feature>
<dbReference type="InterPro" id="IPR019819">
    <property type="entry name" value="Carboxylesterase_B_CS"/>
</dbReference>
<evidence type="ECO:0000256" key="4">
    <source>
        <dbReference type="ARBA" id="ARBA00023180"/>
    </source>
</evidence>
<dbReference type="AlphaFoldDB" id="A0A4Y2IGA6"/>
<evidence type="ECO:0000256" key="3">
    <source>
        <dbReference type="ARBA" id="ARBA00022801"/>
    </source>
</evidence>
<evidence type="ECO:0000259" key="6">
    <source>
        <dbReference type="Pfam" id="PF00135"/>
    </source>
</evidence>
<dbReference type="InterPro" id="IPR019826">
    <property type="entry name" value="Carboxylesterase_B_AS"/>
</dbReference>
<keyword evidence="3 5" id="KW-0378">Hydrolase</keyword>
<sequence>MKIRPLFTLALVFGAANCCYVDTFSGPVHGILNNVHGDPVKVFLGIPFAEPPFGNLRFRKPKPVKPWTKTLEATRMPPACVQHTPYPFPWADHLPGKSEDCLYLNIYAPFNARNGSNLAVLFWIHGGGFTFGSNRLDVYDASALAVHGNVIVVTVNYRLGVFGFLTSDSEDAQGNVGMYDMVMALQWVNDNIESFGGDKKRITLFGESAGSVAVSLLCISPLTSGLFSKAILQSATAVFLKSDQLQPNLALSQRLAEAVGCASETKTIEKYPESVVGCLRSNAMIKLFAILFTISSIKLNSSGVRVCPTGGTASPPGGKNYYVGCECNEIGLKFPPVL</sequence>
<keyword evidence="4" id="KW-0325">Glycoprotein</keyword>
<dbReference type="GO" id="GO:0003990">
    <property type="term" value="F:acetylcholinesterase activity"/>
    <property type="evidence" value="ECO:0007669"/>
    <property type="project" value="TreeGrafter"/>
</dbReference>
<evidence type="ECO:0000256" key="1">
    <source>
        <dbReference type="ARBA" id="ARBA00005964"/>
    </source>
</evidence>
<feature type="signal peptide" evidence="5">
    <location>
        <begin position="1"/>
        <end position="18"/>
    </location>
</feature>
<dbReference type="EMBL" id="BGPR01002640">
    <property type="protein sequence ID" value="GBM76695.1"/>
    <property type="molecule type" value="Genomic_DNA"/>
</dbReference>
<feature type="chain" id="PRO_5021457452" description="Carboxylic ester hydrolase" evidence="5">
    <location>
        <begin position="19"/>
        <end position="338"/>
    </location>
</feature>
<dbReference type="InterPro" id="IPR050654">
    <property type="entry name" value="AChE-related_enzymes"/>
</dbReference>